<dbReference type="Pfam" id="PF03144">
    <property type="entry name" value="GTP_EFTU_D2"/>
    <property type="match status" value="1"/>
</dbReference>
<evidence type="ECO:0000313" key="8">
    <source>
        <dbReference type="EMBL" id="AAF74407.1"/>
    </source>
</evidence>
<keyword evidence="3" id="KW-0963">Cytoplasm</keyword>
<protein>
    <submittedName>
        <fullName evidence="8">Eukaryotic release factor 3 GTPase subunit</fullName>
    </submittedName>
</protein>
<sequence length="937" mass="104715">MQNQGYDQIFAGGSQGKQNLVNTNFPSLGGGVQAQANVGGQQTNANFQMQGQFNQQQQHMGGTGYQDFNQQPFYQQPNQYQQPQVNQQWGMQQNQMYNTMPMVDQFGQQMFDQFGNVMYQQPGAFAQQQFVGLGQTQSMTNAISNMSLGNDMQPLGMTSSAPLTNLAGANTATTSLGSTVSAGATSGTATQFNTGSSSFVPKKKIVKTEEAFPTLGMSEAPKKKAATQKKEDDQPKKSADPCQGKAKEFFTLVPVNPMFPADPFANPLTPSDEQLKFMFINYPEYAPNPVDLFIWLYSYAQYNEEQIKYQKQMQETDGAYKSKPKIGARGVKKGKKNQDEEDEEEDTFYFDKNRLKKPAAPPAQPKVVQEDPEKKRLREQKNAEALAKKRQKEATKGIKKVTTQVVDEEVIDVDETRQPASLVFIGHVDAGKSTISGNLMYLMGAVDQRTIQKYKEEAKEKNRESWWLAYVMDVSEEEKAKGKTVEVGRANIETPKKRWTIFDAPGHKNYVPNMIMGAALADFGALVISAKKGEFESGFEMEGQTREHIQLAKSLGISKIVVAVNKMDEPSVKWSKDRYTEIINGLKPFMQGCGYDPEKDIVFVPISGLNGDNLKDPLNKAVCNWYQGPTLLEILDDLEMPQRDPEGPLRIPVLDKMKDRGTVMFGKVESGTVKLGDQLAVMPTNLLAQVQTIYNSKGESVRYAKPGENVQLRLGNINDENMINKGDVLCRMNEQTPVSDLFEVELDVLELLKYKPILSKGYQFILHIHTVAEEASIKDLISSVEKNDKGDAIEKLKPQFVQSYAKAVCRIQTRVPIPLEKFEFLPQMGRFTMRDEGKTIAVGKVLRYKPVKIQSYITPQNTTQAAGTATSGGQITDAAQANLNLDASAKTTKQTEELIFDMESGEMITKEEQQRRNKEKEEMEGIDEDDEDEEDDN</sequence>
<dbReference type="PANTHER" id="PTHR23115">
    <property type="entry name" value="TRANSLATION FACTOR"/>
    <property type="match status" value="1"/>
</dbReference>
<dbReference type="InterPro" id="IPR009001">
    <property type="entry name" value="Transl_elong_EF1A/Init_IF2_C"/>
</dbReference>
<dbReference type="GO" id="GO:0003924">
    <property type="term" value="F:GTPase activity"/>
    <property type="evidence" value="ECO:0007669"/>
    <property type="project" value="InterPro"/>
</dbReference>
<keyword evidence="4" id="KW-0547">Nucleotide-binding</keyword>
<dbReference type="SUPFAM" id="SSF50447">
    <property type="entry name" value="Translation proteins"/>
    <property type="match status" value="1"/>
</dbReference>
<evidence type="ECO:0000256" key="5">
    <source>
        <dbReference type="ARBA" id="ARBA00023134"/>
    </source>
</evidence>
<dbReference type="InterPro" id="IPR000795">
    <property type="entry name" value="T_Tr_GTP-bd_dom"/>
</dbReference>
<dbReference type="EMBL" id="AF198110">
    <property type="protein sequence ID" value="AAF74407.1"/>
    <property type="molecule type" value="Genomic_DNA"/>
</dbReference>
<dbReference type="Gene3D" id="2.40.30.10">
    <property type="entry name" value="Translation factors"/>
    <property type="match status" value="2"/>
</dbReference>
<feature type="domain" description="Tr-type G" evidence="7">
    <location>
        <begin position="417"/>
        <end position="630"/>
    </location>
</feature>
<dbReference type="InterPro" id="IPR054696">
    <property type="entry name" value="GTP-eEF1A_C"/>
</dbReference>
<keyword evidence="5" id="KW-0342">GTP-binding</keyword>
<evidence type="ECO:0000256" key="2">
    <source>
        <dbReference type="ARBA" id="ARBA00007249"/>
    </source>
</evidence>
<dbReference type="CDD" id="cd03704">
    <property type="entry name" value="eRF3_C_III"/>
    <property type="match status" value="1"/>
</dbReference>
<feature type="compositionally biased region" description="Acidic residues" evidence="6">
    <location>
        <begin position="339"/>
        <end position="348"/>
    </location>
</feature>
<evidence type="ECO:0000259" key="7">
    <source>
        <dbReference type="PROSITE" id="PS51722"/>
    </source>
</evidence>
<feature type="compositionally biased region" description="Basic residues" evidence="6">
    <location>
        <begin position="322"/>
        <end position="335"/>
    </location>
</feature>
<dbReference type="SUPFAM" id="SSF52540">
    <property type="entry name" value="P-loop containing nucleoside triphosphate hydrolases"/>
    <property type="match status" value="1"/>
</dbReference>
<comment type="similarity">
    <text evidence="2">Belongs to the TRAFAC class translation factor GTPase superfamily. Classic translation factor GTPase family. EF-Tu/EF-1A subfamily.</text>
</comment>
<feature type="region of interest" description="Disordered" evidence="6">
    <location>
        <begin position="216"/>
        <end position="242"/>
    </location>
</feature>
<dbReference type="GO" id="GO:0005525">
    <property type="term" value="F:GTP binding"/>
    <property type="evidence" value="ECO:0007669"/>
    <property type="project" value="UniProtKB-KW"/>
</dbReference>
<feature type="region of interest" description="Disordered" evidence="6">
    <location>
        <begin position="316"/>
        <end position="377"/>
    </location>
</feature>
<comment type="subcellular location">
    <subcellularLocation>
        <location evidence="1">Cytoplasm</location>
    </subcellularLocation>
</comment>
<name>Q9NCN6_OXYTR</name>
<evidence type="ECO:0000256" key="3">
    <source>
        <dbReference type="ARBA" id="ARBA00022490"/>
    </source>
</evidence>
<dbReference type="Pfam" id="PF22594">
    <property type="entry name" value="GTP-eEF1A_C"/>
    <property type="match status" value="1"/>
</dbReference>
<evidence type="ECO:0000256" key="1">
    <source>
        <dbReference type="ARBA" id="ARBA00004496"/>
    </source>
</evidence>
<feature type="compositionally biased region" description="Basic and acidic residues" evidence="6">
    <location>
        <begin position="368"/>
        <end position="377"/>
    </location>
</feature>
<dbReference type="AlphaFoldDB" id="Q9NCN6"/>
<organism evidence="8">
    <name type="scientific">Oxytricha trifallax</name>
    <name type="common">Sterkiella histriomuscorum</name>
    <dbReference type="NCBI Taxonomy" id="94289"/>
    <lineage>
        <taxon>Eukaryota</taxon>
        <taxon>Sar</taxon>
        <taxon>Alveolata</taxon>
        <taxon>Ciliophora</taxon>
        <taxon>Intramacronucleata</taxon>
        <taxon>Spirotrichea</taxon>
        <taxon>Stichotrichia</taxon>
        <taxon>Sporadotrichida</taxon>
        <taxon>Oxytrichidae</taxon>
        <taxon>Stylonychinae</taxon>
        <taxon>Sterkiella</taxon>
    </lineage>
</organism>
<feature type="compositionally biased region" description="Basic and acidic residues" evidence="6">
    <location>
        <begin position="908"/>
        <end position="923"/>
    </location>
</feature>
<dbReference type="FunFam" id="2.40.30.10:FF:000020">
    <property type="entry name" value="Translation elongation factor EF-1"/>
    <property type="match status" value="1"/>
</dbReference>
<dbReference type="FunFam" id="3.40.50.300:FF:001202">
    <property type="entry name" value="Translation elongation factor EF-1 subunit alpha"/>
    <property type="match status" value="1"/>
</dbReference>
<dbReference type="InterPro" id="IPR050100">
    <property type="entry name" value="TRAFAC_GTPase_members"/>
</dbReference>
<gene>
    <name evidence="8" type="primary">erf3</name>
</gene>
<dbReference type="PROSITE" id="PS51722">
    <property type="entry name" value="G_TR_2"/>
    <property type="match status" value="1"/>
</dbReference>
<dbReference type="Pfam" id="PF00009">
    <property type="entry name" value="GTP_EFTU"/>
    <property type="match status" value="1"/>
</dbReference>
<dbReference type="PRINTS" id="PR00315">
    <property type="entry name" value="ELONGATNFCT"/>
</dbReference>
<reference evidence="8" key="1">
    <citation type="journal article" date="2000" name="Mol. Biol. Evol.">
        <title>Evolution of the eukaryotic translation termination system: origins of release factors.</title>
        <authorList>
            <person name="Inagaki Y."/>
            <person name="Doolittle W.F."/>
        </authorList>
    </citation>
    <scope>NUCLEOTIDE SEQUENCE</scope>
</reference>
<evidence type="ECO:0000256" key="4">
    <source>
        <dbReference type="ARBA" id="ARBA00022741"/>
    </source>
</evidence>
<proteinExistence type="inferred from homology"/>
<accession>Q9NCN6</accession>
<dbReference type="GO" id="GO:0005737">
    <property type="term" value="C:cytoplasm"/>
    <property type="evidence" value="ECO:0007669"/>
    <property type="project" value="UniProtKB-SubCell"/>
</dbReference>
<dbReference type="Gene3D" id="3.40.50.300">
    <property type="entry name" value="P-loop containing nucleotide triphosphate hydrolases"/>
    <property type="match status" value="1"/>
</dbReference>
<evidence type="ECO:0000256" key="6">
    <source>
        <dbReference type="SAM" id="MobiDB-lite"/>
    </source>
</evidence>
<feature type="compositionally biased region" description="Basic and acidic residues" evidence="6">
    <location>
        <begin position="228"/>
        <end position="239"/>
    </location>
</feature>
<feature type="compositionally biased region" description="Acidic residues" evidence="6">
    <location>
        <begin position="924"/>
        <end position="937"/>
    </location>
</feature>
<dbReference type="InterPro" id="IPR009000">
    <property type="entry name" value="Transl_B-barrel_sf"/>
</dbReference>
<dbReference type="InterPro" id="IPR004161">
    <property type="entry name" value="EFTu-like_2"/>
</dbReference>
<dbReference type="SUPFAM" id="SSF50465">
    <property type="entry name" value="EF-Tu/eEF-1alpha/eIF2-gamma C-terminal domain"/>
    <property type="match status" value="1"/>
</dbReference>
<dbReference type="InterPro" id="IPR027417">
    <property type="entry name" value="P-loop_NTPase"/>
</dbReference>
<dbReference type="CDD" id="cd04089">
    <property type="entry name" value="eRF3_II"/>
    <property type="match status" value="1"/>
</dbReference>
<dbReference type="CDD" id="cd01883">
    <property type="entry name" value="EF1_alpha"/>
    <property type="match status" value="1"/>
</dbReference>
<feature type="region of interest" description="Disordered" evidence="6">
    <location>
        <begin position="903"/>
        <end position="937"/>
    </location>
</feature>